<dbReference type="EMBL" id="JAVFWL010000002">
    <property type="protein sequence ID" value="KAK6733695.1"/>
    <property type="molecule type" value="Genomic_DNA"/>
</dbReference>
<evidence type="ECO:0000256" key="1">
    <source>
        <dbReference type="ARBA" id="ARBA00006803"/>
    </source>
</evidence>
<feature type="transmembrane region" description="Helical" evidence="2">
    <location>
        <begin position="254"/>
        <end position="278"/>
    </location>
</feature>
<comment type="caution">
    <text evidence="3">The sequence shown here is derived from an EMBL/GenBank/DDBJ whole genome shotgun (WGS) entry which is preliminary data.</text>
</comment>
<keyword evidence="2" id="KW-0472">Membrane</keyword>
<feature type="transmembrane region" description="Helical" evidence="2">
    <location>
        <begin position="43"/>
        <end position="63"/>
    </location>
</feature>
<keyword evidence="4" id="KW-1185">Reference proteome</keyword>
<keyword evidence="2" id="KW-1133">Transmembrane helix</keyword>
<sequence>MSCDYHRMTLPLGNDFYIFVPIFLAPNHDDDETEPTVHVILRIVYFLEMFAIGISMPLHGLLLRALTRTTLFHGNLRKIAQAHSLTYYAGVAGRIVLFLYQNDILYYDDYIISKIPLILAALLRLWFFIVSAGFLDAAIIERIYASYFVVDYEKTSRAWISSSIITFEFISSMLLASTFMLAYRKYSGYQGEFYLIFNSMNLFFHCASLPIVGSKRHEVVMVTVGVFACLIIFILILLTVTFVTFCNEPHKAELSFAVVDLFIALSAVGIFLVFTMILREWKRSIRLCLNIPVPSCCRRVGFFKSKRIGTTETQDSVADQYFDRLRKAWHV</sequence>
<evidence type="ECO:0000256" key="2">
    <source>
        <dbReference type="SAM" id="Phobius"/>
    </source>
</evidence>
<dbReference type="PANTHER" id="PTHR23128">
    <property type="entry name" value="SERPENTINE RECEPTOR, CLASS E (EPSILON)-RELATED"/>
    <property type="match status" value="1"/>
</dbReference>
<feature type="transmembrane region" description="Helical" evidence="2">
    <location>
        <begin position="84"/>
        <end position="100"/>
    </location>
</feature>
<dbReference type="Pfam" id="PF03125">
    <property type="entry name" value="Sre"/>
    <property type="match status" value="2"/>
</dbReference>
<feature type="transmembrane region" description="Helical" evidence="2">
    <location>
        <begin position="158"/>
        <end position="181"/>
    </location>
</feature>
<comment type="similarity">
    <text evidence="1">Belongs to the nematode receptor-like protein sre family.</text>
</comment>
<feature type="transmembrane region" description="Helical" evidence="2">
    <location>
        <begin position="193"/>
        <end position="212"/>
    </location>
</feature>
<evidence type="ECO:0000313" key="4">
    <source>
        <dbReference type="Proteomes" id="UP001303046"/>
    </source>
</evidence>
<dbReference type="PANTHER" id="PTHR23128:SF132">
    <property type="entry name" value="SERPENTINE RECEPTOR, CLASS E (EPSILON)-RELATED"/>
    <property type="match status" value="1"/>
</dbReference>
<keyword evidence="2" id="KW-0812">Transmembrane</keyword>
<name>A0ABR1C8E9_NECAM</name>
<organism evidence="3 4">
    <name type="scientific">Necator americanus</name>
    <name type="common">Human hookworm</name>
    <dbReference type="NCBI Taxonomy" id="51031"/>
    <lineage>
        <taxon>Eukaryota</taxon>
        <taxon>Metazoa</taxon>
        <taxon>Ecdysozoa</taxon>
        <taxon>Nematoda</taxon>
        <taxon>Chromadorea</taxon>
        <taxon>Rhabditida</taxon>
        <taxon>Rhabditina</taxon>
        <taxon>Rhabditomorpha</taxon>
        <taxon>Strongyloidea</taxon>
        <taxon>Ancylostomatidae</taxon>
        <taxon>Bunostominae</taxon>
        <taxon>Necator</taxon>
    </lineage>
</organism>
<protein>
    <submittedName>
        <fullName evidence="3">Uncharacterized protein</fullName>
    </submittedName>
</protein>
<dbReference type="InterPro" id="IPR004151">
    <property type="entry name" value="7TM_GPCR_serpentine_rcpt_Sre"/>
</dbReference>
<feature type="transmembrane region" description="Helical" evidence="2">
    <location>
        <begin position="115"/>
        <end position="137"/>
    </location>
</feature>
<reference evidence="3 4" key="1">
    <citation type="submission" date="2023-08" db="EMBL/GenBank/DDBJ databases">
        <title>A Necator americanus chromosomal reference genome.</title>
        <authorList>
            <person name="Ilik V."/>
            <person name="Petrzelkova K.J."/>
            <person name="Pardy F."/>
            <person name="Fuh T."/>
            <person name="Niatou-Singa F.S."/>
            <person name="Gouil Q."/>
            <person name="Baker L."/>
            <person name="Ritchie M.E."/>
            <person name="Jex A.R."/>
            <person name="Gazzola D."/>
            <person name="Li H."/>
            <person name="Toshio Fujiwara R."/>
            <person name="Zhan B."/>
            <person name="Aroian R.V."/>
            <person name="Pafco B."/>
            <person name="Schwarz E.M."/>
        </authorList>
    </citation>
    <scope>NUCLEOTIDE SEQUENCE [LARGE SCALE GENOMIC DNA]</scope>
    <source>
        <strain evidence="3 4">Aroian</strain>
        <tissue evidence="3">Whole animal</tissue>
    </source>
</reference>
<feature type="transmembrane region" description="Helical" evidence="2">
    <location>
        <begin position="219"/>
        <end position="242"/>
    </location>
</feature>
<dbReference type="Proteomes" id="UP001303046">
    <property type="component" value="Unassembled WGS sequence"/>
</dbReference>
<proteinExistence type="inferred from homology"/>
<gene>
    <name evidence="3" type="primary">Necator_chrII.g5240</name>
    <name evidence="3" type="ORF">RB195_017448</name>
</gene>
<evidence type="ECO:0000313" key="3">
    <source>
        <dbReference type="EMBL" id="KAK6733695.1"/>
    </source>
</evidence>
<accession>A0ABR1C8E9</accession>